<keyword evidence="3" id="KW-0378">Hydrolase</keyword>
<keyword evidence="4" id="KW-1185">Reference proteome</keyword>
<evidence type="ECO:0000259" key="2">
    <source>
        <dbReference type="Pfam" id="PF02517"/>
    </source>
</evidence>
<organism evidence="3 4">
    <name type="scientific">Planococcus shenhongbingii</name>
    <dbReference type="NCBI Taxonomy" id="3058398"/>
    <lineage>
        <taxon>Bacteria</taxon>
        <taxon>Bacillati</taxon>
        <taxon>Bacillota</taxon>
        <taxon>Bacilli</taxon>
        <taxon>Bacillales</taxon>
        <taxon>Caryophanaceae</taxon>
        <taxon>Planococcus</taxon>
    </lineage>
</organism>
<feature type="transmembrane region" description="Helical" evidence="1">
    <location>
        <begin position="203"/>
        <end position="229"/>
    </location>
</feature>
<protein>
    <submittedName>
        <fullName evidence="3">CPBP family intramembrane metalloprotease</fullName>
        <ecNumber evidence="3">3.4.-.-</ecNumber>
    </submittedName>
</protein>
<keyword evidence="3" id="KW-0645">Protease</keyword>
<name>A0ABT8NBL7_9BACL</name>
<keyword evidence="1" id="KW-0472">Membrane</keyword>
<proteinExistence type="predicted"/>
<dbReference type="EC" id="3.4.-.-" evidence="3"/>
<gene>
    <name evidence="3" type="ORF">QWY13_07175</name>
</gene>
<feature type="transmembrane region" description="Helical" evidence="1">
    <location>
        <begin position="235"/>
        <end position="255"/>
    </location>
</feature>
<sequence>MKSYFDEQNLSKTHGQETQPVKNRHFLKTFFALFGLGTVGIIFLVPALIPLIESQLQTLPDAPDIPVVVLVLLSLINPLILLVAAVVVGLVTAPKTGLISHLYFQINRKADDPKKGSFKQAVPIGIMAGAGAAALVFVLDLVFQPYLPRALQMSRESRNLLNTLSGIFYGGITEELLLRWGLMSLLVWGMWKGFQRSRSAPSAAVFWIAIAISSLLFALGHFGATALAVPMTTAVWTRMMLLNGLVGIVFGWLYWRKGLEIAMISHAFFHIAMTLFIVVWFLI</sequence>
<evidence type="ECO:0000313" key="3">
    <source>
        <dbReference type="EMBL" id="MDN7245279.1"/>
    </source>
</evidence>
<feature type="transmembrane region" description="Helical" evidence="1">
    <location>
        <begin position="262"/>
        <end position="282"/>
    </location>
</feature>
<dbReference type="InterPro" id="IPR003675">
    <property type="entry name" value="Rce1/LyrA-like_dom"/>
</dbReference>
<keyword evidence="1" id="KW-0812">Transmembrane</keyword>
<dbReference type="Proteomes" id="UP001172142">
    <property type="component" value="Unassembled WGS sequence"/>
</dbReference>
<feature type="transmembrane region" description="Helical" evidence="1">
    <location>
        <begin position="69"/>
        <end position="93"/>
    </location>
</feature>
<dbReference type="GO" id="GO:0008237">
    <property type="term" value="F:metallopeptidase activity"/>
    <property type="evidence" value="ECO:0007669"/>
    <property type="project" value="UniProtKB-KW"/>
</dbReference>
<dbReference type="RefSeq" id="WP_301855812.1">
    <property type="nucleotide sequence ID" value="NZ_JAUJWU010000001.1"/>
</dbReference>
<evidence type="ECO:0000313" key="4">
    <source>
        <dbReference type="Proteomes" id="UP001172142"/>
    </source>
</evidence>
<comment type="caution">
    <text evidence="3">The sequence shown here is derived from an EMBL/GenBank/DDBJ whole genome shotgun (WGS) entry which is preliminary data.</text>
</comment>
<dbReference type="Pfam" id="PF02517">
    <property type="entry name" value="Rce1-like"/>
    <property type="match status" value="1"/>
</dbReference>
<reference evidence="3 4" key="1">
    <citation type="submission" date="2023-07" db="EMBL/GenBank/DDBJ databases">
        <title>Novel species in genus Planococcus.</title>
        <authorList>
            <person name="Ning S."/>
        </authorList>
    </citation>
    <scope>NUCLEOTIDE SEQUENCE [LARGE SCALE GENOMIC DNA]</scope>
    <source>
        <strain evidence="3 4">N017</strain>
    </source>
</reference>
<feature type="transmembrane region" description="Helical" evidence="1">
    <location>
        <begin position="30"/>
        <end position="49"/>
    </location>
</feature>
<keyword evidence="1" id="KW-1133">Transmembrane helix</keyword>
<evidence type="ECO:0000256" key="1">
    <source>
        <dbReference type="SAM" id="Phobius"/>
    </source>
</evidence>
<keyword evidence="3" id="KW-0482">Metalloprotease</keyword>
<dbReference type="EMBL" id="JAUJWU010000001">
    <property type="protein sequence ID" value="MDN7245279.1"/>
    <property type="molecule type" value="Genomic_DNA"/>
</dbReference>
<feature type="transmembrane region" description="Helical" evidence="1">
    <location>
        <begin position="167"/>
        <end position="191"/>
    </location>
</feature>
<feature type="domain" description="CAAX prenyl protease 2/Lysostaphin resistance protein A-like" evidence="2">
    <location>
        <begin position="160"/>
        <end position="270"/>
    </location>
</feature>
<accession>A0ABT8NBL7</accession>
<feature type="transmembrane region" description="Helical" evidence="1">
    <location>
        <begin position="124"/>
        <end position="147"/>
    </location>
</feature>